<reference evidence="2 3" key="1">
    <citation type="submission" date="2022-08" db="EMBL/GenBank/DDBJ databases">
        <title>novel species in genus Aeromicrobium.</title>
        <authorList>
            <person name="Ye L."/>
        </authorList>
    </citation>
    <scope>NUCLEOTIDE SEQUENCE [LARGE SCALE GENOMIC DNA]</scope>
    <source>
        <strain evidence="3">zg-Y1379</strain>
    </source>
</reference>
<feature type="compositionally biased region" description="Low complexity" evidence="1">
    <location>
        <begin position="111"/>
        <end position="133"/>
    </location>
</feature>
<accession>A0ABY5M598</accession>
<evidence type="ECO:0000313" key="2">
    <source>
        <dbReference type="EMBL" id="UUP12331.1"/>
    </source>
</evidence>
<evidence type="ECO:0000256" key="1">
    <source>
        <dbReference type="SAM" id="MobiDB-lite"/>
    </source>
</evidence>
<protein>
    <recommendedName>
        <fullName evidence="4">YtxH domain-containing protein</fullName>
    </recommendedName>
</protein>
<feature type="compositionally biased region" description="Acidic residues" evidence="1">
    <location>
        <begin position="171"/>
        <end position="181"/>
    </location>
</feature>
<organism evidence="2 3">
    <name type="scientific">Aeromicrobium wangtongii</name>
    <dbReference type="NCBI Taxonomy" id="2969247"/>
    <lineage>
        <taxon>Bacteria</taxon>
        <taxon>Bacillati</taxon>
        <taxon>Actinomycetota</taxon>
        <taxon>Actinomycetes</taxon>
        <taxon>Propionibacteriales</taxon>
        <taxon>Nocardioidaceae</taxon>
        <taxon>Aeromicrobium</taxon>
    </lineage>
</organism>
<proteinExistence type="predicted"/>
<evidence type="ECO:0000313" key="3">
    <source>
        <dbReference type="Proteomes" id="UP001316184"/>
    </source>
</evidence>
<dbReference type="RefSeq" id="WP_232399851.1">
    <property type="nucleotide sequence ID" value="NZ_CP102173.1"/>
</dbReference>
<sequence>MSLIFSHPIKKLTLLAAFGGGYVLGAKAGRERYEKIRETAQQVAEDPRVQQATAQAQEFVRETAEKVKDDPRIKDVAEKVGSVAHQNADKVEEAVDSAKEKVDTAKHAATDSDSGSDSTADSGSSFGAQSSAPVPTPPSPTATTDSSDVNPLLADEHIDLEETVVYSTGPDIDESVEELTGDEPHRQ</sequence>
<dbReference type="Proteomes" id="UP001316184">
    <property type="component" value="Chromosome"/>
</dbReference>
<feature type="compositionally biased region" description="Basic and acidic residues" evidence="1">
    <location>
        <begin position="87"/>
        <end position="110"/>
    </location>
</feature>
<dbReference type="EMBL" id="CP102173">
    <property type="protein sequence ID" value="UUP12331.1"/>
    <property type="molecule type" value="Genomic_DNA"/>
</dbReference>
<feature type="region of interest" description="Disordered" evidence="1">
    <location>
        <begin position="78"/>
        <end position="187"/>
    </location>
</feature>
<name>A0ABY5M598_9ACTN</name>
<gene>
    <name evidence="2" type="ORF">NQV15_10740</name>
</gene>
<keyword evidence="3" id="KW-1185">Reference proteome</keyword>
<evidence type="ECO:0008006" key="4">
    <source>
        <dbReference type="Google" id="ProtNLM"/>
    </source>
</evidence>